<dbReference type="Pfam" id="PF13304">
    <property type="entry name" value="AAA_21"/>
    <property type="match status" value="1"/>
</dbReference>
<evidence type="ECO:0000313" key="3">
    <source>
        <dbReference type="Proteomes" id="UP000658225"/>
    </source>
</evidence>
<gene>
    <name evidence="2" type="ORF">H4683_003598</name>
</gene>
<comment type="caution">
    <text evidence="2">The sequence shown here is derived from an EMBL/GenBank/DDBJ whole genome shotgun (WGS) entry which is preliminary data.</text>
</comment>
<dbReference type="EMBL" id="JADBEL010000027">
    <property type="protein sequence ID" value="MBE1556473.1"/>
    <property type="molecule type" value="Genomic_DNA"/>
</dbReference>
<proteinExistence type="predicted"/>
<dbReference type="Gene3D" id="3.40.50.300">
    <property type="entry name" value="P-loop containing nucleotide triphosphate hydrolases"/>
    <property type="match status" value="1"/>
</dbReference>
<dbReference type="PANTHER" id="PTHR40396">
    <property type="entry name" value="ATPASE-LIKE PROTEIN"/>
    <property type="match status" value="1"/>
</dbReference>
<dbReference type="Proteomes" id="UP000658225">
    <property type="component" value="Unassembled WGS sequence"/>
</dbReference>
<dbReference type="GO" id="GO:0005524">
    <property type="term" value="F:ATP binding"/>
    <property type="evidence" value="ECO:0007669"/>
    <property type="project" value="InterPro"/>
</dbReference>
<reference evidence="2" key="1">
    <citation type="submission" date="2020-10" db="EMBL/GenBank/DDBJ databases">
        <title>Genomic Encyclopedia of Type Strains, Phase IV (KMG-IV): sequencing the most valuable type-strain genomes for metagenomic binning, comparative biology and taxonomic classification.</title>
        <authorList>
            <person name="Goeker M."/>
        </authorList>
    </citation>
    <scope>NUCLEOTIDE SEQUENCE</scope>
    <source>
        <strain evidence="2">DSM 13886</strain>
    </source>
</reference>
<dbReference type="InterPro" id="IPR003959">
    <property type="entry name" value="ATPase_AAA_core"/>
</dbReference>
<sequence length="129" mass="15327">MVFDHAFEKQNGSVIFIDELDTKLHPLLLRYVITMFHDEKTNPHNAQLIYTTHDNYTLTKDVFRRDQIWFVEKQKDLTAELYSLAEYKLDDDRKVRNDASYNKDYLLGKYGGVPVLKEFNMWGNSNETE</sequence>
<protein>
    <submittedName>
        <fullName evidence="2">AAA15 family ATPase/GTPase</fullName>
    </submittedName>
</protein>
<dbReference type="RefSeq" id="WP_192600112.1">
    <property type="nucleotide sequence ID" value="NZ_JADBEL010000027.1"/>
</dbReference>
<name>A0A927R5V0_9BACL</name>
<organism evidence="2 3">
    <name type="scientific">Sporosarcina limicola</name>
    <dbReference type="NCBI Taxonomy" id="34101"/>
    <lineage>
        <taxon>Bacteria</taxon>
        <taxon>Bacillati</taxon>
        <taxon>Bacillota</taxon>
        <taxon>Bacilli</taxon>
        <taxon>Bacillales</taxon>
        <taxon>Caryophanaceae</taxon>
        <taxon>Sporosarcina</taxon>
    </lineage>
</organism>
<dbReference type="SUPFAM" id="SSF52540">
    <property type="entry name" value="P-loop containing nucleoside triphosphate hydrolases"/>
    <property type="match status" value="1"/>
</dbReference>
<keyword evidence="3" id="KW-1185">Reference proteome</keyword>
<dbReference type="AlphaFoldDB" id="A0A927R5V0"/>
<dbReference type="InterPro" id="IPR027417">
    <property type="entry name" value="P-loop_NTPase"/>
</dbReference>
<evidence type="ECO:0000313" key="2">
    <source>
        <dbReference type="EMBL" id="MBE1556473.1"/>
    </source>
</evidence>
<dbReference type="GO" id="GO:0016887">
    <property type="term" value="F:ATP hydrolysis activity"/>
    <property type="evidence" value="ECO:0007669"/>
    <property type="project" value="InterPro"/>
</dbReference>
<evidence type="ECO:0000259" key="1">
    <source>
        <dbReference type="Pfam" id="PF13304"/>
    </source>
</evidence>
<accession>A0A927R5V0</accession>
<dbReference type="PANTHER" id="PTHR40396:SF1">
    <property type="entry name" value="ATPASE AAA-TYPE CORE DOMAIN-CONTAINING PROTEIN"/>
    <property type="match status" value="1"/>
</dbReference>
<feature type="domain" description="ATPase AAA-type core" evidence="1">
    <location>
        <begin position="12"/>
        <end position="58"/>
    </location>
</feature>